<sequence>MILGLRGHDLDQMPADQLAQTIKKKGFNAVQLAVAKSFDFYTGPGSLTMAISREIGEAFRENGVKITVLGCYIHMIHPDPDIRRRELDRFKEHLAAAQAFDCLLVGTETGNVHAEMGYTEDNFKEEPFLAVVDSVKELAAEAEKLNVKIGIEAGVNHPIYSPETMKRMLDLVDSPNVRVIFDPVNLLTPETWSQQQAIYQQAFDLFGDKIDVLHAKDVTLKDGRLQPVPVGSGLIDYEEVFRLLKSTGRQVPVLLEDVRDPHIEKSRTFLVAKITDF</sequence>
<keyword evidence="2" id="KW-0255">Endonuclease</keyword>
<dbReference type="GO" id="GO:0004519">
    <property type="term" value="F:endonuclease activity"/>
    <property type="evidence" value="ECO:0007669"/>
    <property type="project" value="UniProtKB-KW"/>
</dbReference>
<dbReference type="EMBL" id="MWSK01000006">
    <property type="protein sequence ID" value="OXS76622.1"/>
    <property type="molecule type" value="Genomic_DNA"/>
</dbReference>
<evidence type="ECO:0000313" key="5">
    <source>
        <dbReference type="Proteomes" id="UP000215545"/>
    </source>
</evidence>
<evidence type="ECO:0000313" key="4">
    <source>
        <dbReference type="Proteomes" id="UP000186385"/>
    </source>
</evidence>
<reference evidence="2" key="3">
    <citation type="submission" date="2017-03" db="EMBL/GenBank/DDBJ databases">
        <authorList>
            <person name="Dastager S.G."/>
            <person name="Neurgaonkar P.S."/>
            <person name="Dharne M.S."/>
        </authorList>
    </citation>
    <scope>NUCLEOTIDE SEQUENCE</scope>
    <source>
        <strain evidence="2">DSM 25145</strain>
    </source>
</reference>
<dbReference type="SUPFAM" id="SSF51658">
    <property type="entry name" value="Xylose isomerase-like"/>
    <property type="match status" value="1"/>
</dbReference>
<reference evidence="3 4" key="1">
    <citation type="submission" date="2017-01" db="EMBL/GenBank/DDBJ databases">
        <authorList>
            <person name="Mah S.A."/>
            <person name="Swanson W.J."/>
            <person name="Moy G.W."/>
            <person name="Vacquier V.D."/>
        </authorList>
    </citation>
    <scope>NUCLEOTIDE SEQUENCE [LARGE SCALE GENOMIC DNA]</scope>
    <source>
        <strain evidence="3 4">NIO-1016</strain>
    </source>
</reference>
<dbReference type="STRING" id="1017273.SAMN05443094_106133"/>
<dbReference type="PANTHER" id="PTHR12110:SF21">
    <property type="entry name" value="XYLOSE ISOMERASE-LIKE TIM BARREL DOMAIN-CONTAINING PROTEIN"/>
    <property type="match status" value="1"/>
</dbReference>
<organism evidence="3 4">
    <name type="scientific">Domibacillus enclensis</name>
    <dbReference type="NCBI Taxonomy" id="1017273"/>
    <lineage>
        <taxon>Bacteria</taxon>
        <taxon>Bacillati</taxon>
        <taxon>Bacillota</taxon>
        <taxon>Bacilli</taxon>
        <taxon>Bacillales</taxon>
        <taxon>Bacillaceae</taxon>
        <taxon>Domibacillus</taxon>
    </lineage>
</organism>
<dbReference type="Pfam" id="PF01261">
    <property type="entry name" value="AP_endonuc_2"/>
    <property type="match status" value="1"/>
</dbReference>
<dbReference type="Gene3D" id="3.20.20.150">
    <property type="entry name" value="Divalent-metal-dependent TIM barrel enzymes"/>
    <property type="match status" value="1"/>
</dbReference>
<dbReference type="OrthoDB" id="2063291at2"/>
<evidence type="ECO:0000313" key="2">
    <source>
        <dbReference type="EMBL" id="OXS76622.1"/>
    </source>
</evidence>
<keyword evidence="3" id="KW-0413">Isomerase</keyword>
<dbReference type="Proteomes" id="UP000215545">
    <property type="component" value="Unassembled WGS sequence"/>
</dbReference>
<dbReference type="InterPro" id="IPR050312">
    <property type="entry name" value="IolE/XylAMocC-like"/>
</dbReference>
<keyword evidence="5" id="KW-1185">Reference proteome</keyword>
<name>A0A1N6Z852_9BACI</name>
<keyword evidence="2" id="KW-0378">Hydrolase</keyword>
<dbReference type="RefSeq" id="WP_045852291.1">
    <property type="nucleotide sequence ID" value="NZ_FTLX01000006.1"/>
</dbReference>
<reference evidence="5" key="2">
    <citation type="submission" date="2017-03" db="EMBL/GenBank/DDBJ databases">
        <title>Bacillus sp. V-88(T) DSM27956, whole genome shotgun sequencing project.</title>
        <authorList>
            <person name="Dastager S.G."/>
            <person name="Neurgaonkar P.S."/>
            <person name="Dharne M.S."/>
        </authorList>
    </citation>
    <scope>NUCLEOTIDE SEQUENCE [LARGE SCALE GENOMIC DNA]</scope>
    <source>
        <strain evidence="5">DSM 25145</strain>
    </source>
</reference>
<evidence type="ECO:0000313" key="3">
    <source>
        <dbReference type="EMBL" id="SIR23052.1"/>
    </source>
</evidence>
<dbReference type="GO" id="GO:0016853">
    <property type="term" value="F:isomerase activity"/>
    <property type="evidence" value="ECO:0007669"/>
    <property type="project" value="UniProtKB-KW"/>
</dbReference>
<dbReference type="AlphaFoldDB" id="A0A1N6Z852"/>
<dbReference type="InterPro" id="IPR036237">
    <property type="entry name" value="Xyl_isomerase-like_sf"/>
</dbReference>
<accession>A0A1N6Z852</accession>
<evidence type="ECO:0000259" key="1">
    <source>
        <dbReference type="Pfam" id="PF01261"/>
    </source>
</evidence>
<protein>
    <submittedName>
        <fullName evidence="2">AP endonuclease</fullName>
    </submittedName>
    <submittedName>
        <fullName evidence="3">Sugar phosphate isomerase/epimerase</fullName>
    </submittedName>
</protein>
<feature type="domain" description="Xylose isomerase-like TIM barrel" evidence="1">
    <location>
        <begin position="22"/>
        <end position="260"/>
    </location>
</feature>
<dbReference type="PANTHER" id="PTHR12110">
    <property type="entry name" value="HYDROXYPYRUVATE ISOMERASE"/>
    <property type="match status" value="1"/>
</dbReference>
<gene>
    <name evidence="2" type="ORF">B1B05_13190</name>
    <name evidence="3" type="ORF">SAMN05443094_106133</name>
</gene>
<dbReference type="EMBL" id="FTLX01000006">
    <property type="protein sequence ID" value="SIR23052.1"/>
    <property type="molecule type" value="Genomic_DNA"/>
</dbReference>
<keyword evidence="2" id="KW-0540">Nuclease</keyword>
<dbReference type="Proteomes" id="UP000186385">
    <property type="component" value="Unassembled WGS sequence"/>
</dbReference>
<proteinExistence type="predicted"/>
<dbReference type="InterPro" id="IPR013022">
    <property type="entry name" value="Xyl_isomerase-like_TIM-brl"/>
</dbReference>